<keyword evidence="4 7" id="KW-0347">Helicase</keyword>
<dbReference type="PANTHER" id="PTHR47958">
    <property type="entry name" value="ATP-DEPENDENT RNA HELICASE DBP3"/>
    <property type="match status" value="1"/>
</dbReference>
<evidence type="ECO:0000313" key="11">
    <source>
        <dbReference type="EMBL" id="KAJ5162220.1"/>
    </source>
</evidence>
<dbReference type="CDD" id="cd18787">
    <property type="entry name" value="SF2_C_DEAD"/>
    <property type="match status" value="1"/>
</dbReference>
<dbReference type="Pfam" id="PF00270">
    <property type="entry name" value="DEAD"/>
    <property type="match status" value="1"/>
</dbReference>
<dbReference type="PROSITE" id="PS51194">
    <property type="entry name" value="HELICASE_CTER"/>
    <property type="match status" value="1"/>
</dbReference>
<keyword evidence="5 7" id="KW-0067">ATP-binding</keyword>
<dbReference type="SMART" id="SM00487">
    <property type="entry name" value="DEXDc"/>
    <property type="match status" value="1"/>
</dbReference>
<keyword evidence="12" id="KW-1185">Reference proteome</keyword>
<dbReference type="InterPro" id="IPR011545">
    <property type="entry name" value="DEAD/DEAH_box_helicase_dom"/>
</dbReference>
<sequence>PRPASQLFLGSTHPRNEEAARLAREQGWTDPVPYDYARYQDKTSRDWASIAARYEWKEEYGDVGPPNKELEEQLFHHDFLPRAGLRFDERQWTDAGLHPIMLENINLCMYDSPTSVQCYALPTILKGKDLMAVAQTGSGKTAAFFIPIISKLMGKAKKWAAPRPEITENYNPYRDGVIAKPLVMVVCPTRELATQIFDEARRLCYRSMLRPCVVYGGSPVSLQRDELRKGCDILIGTPGRIMDFMRQPGVLSFKNVKFTVIDEADELLHSDWENDLKHIMSGGGKHNCQLQTLEPYQHTDPSSDVNEDEDHQYMMFSATFDKECRALARQYLSTDHVRLRVGRPGSSHLNVHQQVIYVDQNQKKVALSDLLKSMLPVRTLIFVNNKKTVDEVDDYLYHNGFPSTSIHSDRTQREREDAVRSFRKAESPIMVGTGVSSRGLDIVNVMHVVNYDLPTPIHGGITEYIHRIGRTARIGNEGIATSFYTHRDVDIASDLVNVLLECKQEDDATDDEDKEKRSDTATEPFVAAVEETANELVASDDETADESVDSQTLGEPGPSEDEAETVNVLVSLDDEDEEAPKDSKDSNASVLVSTWEINDDDVMW</sequence>
<dbReference type="GO" id="GO:0003724">
    <property type="term" value="F:RNA helicase activity"/>
    <property type="evidence" value="ECO:0007669"/>
    <property type="project" value="UniProtKB-EC"/>
</dbReference>
<dbReference type="PROSITE" id="PS00039">
    <property type="entry name" value="DEAD_ATP_HELICASE"/>
    <property type="match status" value="1"/>
</dbReference>
<dbReference type="GO" id="GO:0016787">
    <property type="term" value="F:hydrolase activity"/>
    <property type="evidence" value="ECO:0007669"/>
    <property type="project" value="UniProtKB-KW"/>
</dbReference>
<dbReference type="InterPro" id="IPR000629">
    <property type="entry name" value="RNA-helicase_DEAD-box_CS"/>
</dbReference>
<feature type="non-terminal residue" evidence="11">
    <location>
        <position position="1"/>
    </location>
</feature>
<comment type="similarity">
    <text evidence="7">Belongs to the DEAD box helicase family.</text>
</comment>
<feature type="region of interest" description="Disordered" evidence="8">
    <location>
        <begin position="534"/>
        <end position="590"/>
    </location>
</feature>
<comment type="caution">
    <text evidence="11">The sequence shown here is derived from an EMBL/GenBank/DDBJ whole genome shotgun (WGS) entry which is preliminary data.</text>
</comment>
<evidence type="ECO:0000256" key="7">
    <source>
        <dbReference type="RuleBase" id="RU000492"/>
    </source>
</evidence>
<dbReference type="SMART" id="SM00490">
    <property type="entry name" value="HELICc"/>
    <property type="match status" value="1"/>
</dbReference>
<keyword evidence="2 7" id="KW-0547">Nucleotide-binding</keyword>
<dbReference type="Pfam" id="PF00271">
    <property type="entry name" value="Helicase_C"/>
    <property type="match status" value="1"/>
</dbReference>
<feature type="compositionally biased region" description="Acidic residues" evidence="8">
    <location>
        <begin position="538"/>
        <end position="548"/>
    </location>
</feature>
<dbReference type="SUPFAM" id="SSF52540">
    <property type="entry name" value="P-loop containing nucleoside triphosphate hydrolases"/>
    <property type="match status" value="1"/>
</dbReference>
<name>A0A9W9I5G2_9EURO</name>
<keyword evidence="3 7" id="KW-0378">Hydrolase</keyword>
<dbReference type="AlphaFoldDB" id="A0A9W9I5G2"/>
<evidence type="ECO:0000256" key="5">
    <source>
        <dbReference type="ARBA" id="ARBA00022840"/>
    </source>
</evidence>
<accession>A0A9W9I5G2</accession>
<dbReference type="InterPro" id="IPR027417">
    <property type="entry name" value="P-loop_NTPase"/>
</dbReference>
<dbReference type="InterPro" id="IPR014001">
    <property type="entry name" value="Helicase_ATP-bd"/>
</dbReference>
<dbReference type="GO" id="GO:0005524">
    <property type="term" value="F:ATP binding"/>
    <property type="evidence" value="ECO:0007669"/>
    <property type="project" value="UniProtKB-KW"/>
</dbReference>
<dbReference type="EC" id="3.6.4.13" evidence="1"/>
<feature type="region of interest" description="Disordered" evidence="8">
    <location>
        <begin position="1"/>
        <end position="20"/>
    </location>
</feature>
<dbReference type="Proteomes" id="UP001146351">
    <property type="component" value="Unassembled WGS sequence"/>
</dbReference>
<feature type="domain" description="Helicase C-terminal" evidence="10">
    <location>
        <begin position="369"/>
        <end position="515"/>
    </location>
</feature>
<comment type="catalytic activity">
    <reaction evidence="6">
        <text>ATP + H2O = ADP + phosphate + H(+)</text>
        <dbReference type="Rhea" id="RHEA:13065"/>
        <dbReference type="ChEBI" id="CHEBI:15377"/>
        <dbReference type="ChEBI" id="CHEBI:15378"/>
        <dbReference type="ChEBI" id="CHEBI:30616"/>
        <dbReference type="ChEBI" id="CHEBI:43474"/>
        <dbReference type="ChEBI" id="CHEBI:456216"/>
        <dbReference type="EC" id="3.6.4.13"/>
    </reaction>
</comment>
<evidence type="ECO:0000256" key="2">
    <source>
        <dbReference type="ARBA" id="ARBA00022741"/>
    </source>
</evidence>
<evidence type="ECO:0000256" key="8">
    <source>
        <dbReference type="SAM" id="MobiDB-lite"/>
    </source>
</evidence>
<dbReference type="OrthoDB" id="196131at2759"/>
<dbReference type="Gene3D" id="3.40.50.300">
    <property type="entry name" value="P-loop containing nucleotide triphosphate hydrolases"/>
    <property type="match status" value="2"/>
</dbReference>
<dbReference type="EMBL" id="JAPQKO010000005">
    <property type="protein sequence ID" value="KAJ5162220.1"/>
    <property type="molecule type" value="Genomic_DNA"/>
</dbReference>
<organism evidence="11 12">
    <name type="scientific">Penicillium capsulatum</name>
    <dbReference type="NCBI Taxonomy" id="69766"/>
    <lineage>
        <taxon>Eukaryota</taxon>
        <taxon>Fungi</taxon>
        <taxon>Dikarya</taxon>
        <taxon>Ascomycota</taxon>
        <taxon>Pezizomycotina</taxon>
        <taxon>Eurotiomycetes</taxon>
        <taxon>Eurotiomycetidae</taxon>
        <taxon>Eurotiales</taxon>
        <taxon>Aspergillaceae</taxon>
        <taxon>Penicillium</taxon>
    </lineage>
</organism>
<evidence type="ECO:0000259" key="10">
    <source>
        <dbReference type="PROSITE" id="PS51194"/>
    </source>
</evidence>
<proteinExistence type="inferred from homology"/>
<evidence type="ECO:0000256" key="3">
    <source>
        <dbReference type="ARBA" id="ARBA00022801"/>
    </source>
</evidence>
<reference evidence="11" key="1">
    <citation type="submission" date="2022-11" db="EMBL/GenBank/DDBJ databases">
        <authorList>
            <person name="Petersen C."/>
        </authorList>
    </citation>
    <scope>NUCLEOTIDE SEQUENCE</scope>
    <source>
        <strain evidence="11">IBT 21917</strain>
    </source>
</reference>
<dbReference type="GO" id="GO:0003676">
    <property type="term" value="F:nucleic acid binding"/>
    <property type="evidence" value="ECO:0007669"/>
    <property type="project" value="InterPro"/>
</dbReference>
<gene>
    <name evidence="11" type="ORF">N7492_007612</name>
</gene>
<dbReference type="PROSITE" id="PS51192">
    <property type="entry name" value="HELICASE_ATP_BIND_1"/>
    <property type="match status" value="1"/>
</dbReference>
<evidence type="ECO:0000256" key="6">
    <source>
        <dbReference type="ARBA" id="ARBA00047984"/>
    </source>
</evidence>
<protein>
    <recommendedName>
        <fullName evidence="1">RNA helicase</fullName>
        <ecNumber evidence="1">3.6.4.13</ecNumber>
    </recommendedName>
</protein>
<evidence type="ECO:0000256" key="4">
    <source>
        <dbReference type="ARBA" id="ARBA00022806"/>
    </source>
</evidence>
<reference evidence="11" key="2">
    <citation type="journal article" date="2023" name="IMA Fungus">
        <title>Comparative genomic study of the Penicillium genus elucidates a diverse pangenome and 15 lateral gene transfer events.</title>
        <authorList>
            <person name="Petersen C."/>
            <person name="Sorensen T."/>
            <person name="Nielsen M.R."/>
            <person name="Sondergaard T.E."/>
            <person name="Sorensen J.L."/>
            <person name="Fitzpatrick D.A."/>
            <person name="Frisvad J.C."/>
            <person name="Nielsen K.L."/>
        </authorList>
    </citation>
    <scope>NUCLEOTIDE SEQUENCE</scope>
    <source>
        <strain evidence="11">IBT 21917</strain>
    </source>
</reference>
<feature type="domain" description="Helicase ATP-binding" evidence="9">
    <location>
        <begin position="121"/>
        <end position="338"/>
    </location>
</feature>
<evidence type="ECO:0000259" key="9">
    <source>
        <dbReference type="PROSITE" id="PS51192"/>
    </source>
</evidence>
<evidence type="ECO:0000313" key="12">
    <source>
        <dbReference type="Proteomes" id="UP001146351"/>
    </source>
</evidence>
<evidence type="ECO:0000256" key="1">
    <source>
        <dbReference type="ARBA" id="ARBA00012552"/>
    </source>
</evidence>
<dbReference type="InterPro" id="IPR001650">
    <property type="entry name" value="Helicase_C-like"/>
</dbReference>